<evidence type="ECO:0000259" key="4">
    <source>
        <dbReference type="Pfam" id="PF22939"/>
    </source>
</evidence>
<dbReference type="Pfam" id="PF12796">
    <property type="entry name" value="Ank_2"/>
    <property type="match status" value="1"/>
</dbReference>
<dbReference type="Pfam" id="PF24883">
    <property type="entry name" value="NPHP3_N"/>
    <property type="match status" value="1"/>
</dbReference>
<dbReference type="InterPro" id="IPR002110">
    <property type="entry name" value="Ankyrin_rpt"/>
</dbReference>
<feature type="compositionally biased region" description="Basic and acidic residues" evidence="3">
    <location>
        <begin position="82"/>
        <end position="93"/>
    </location>
</feature>
<dbReference type="Gene3D" id="1.25.40.20">
    <property type="entry name" value="Ankyrin repeat-containing domain"/>
    <property type="match status" value="2"/>
</dbReference>
<dbReference type="Pfam" id="PF22939">
    <property type="entry name" value="WHD_GPIID"/>
    <property type="match status" value="1"/>
</dbReference>
<dbReference type="Proteomes" id="UP001213681">
    <property type="component" value="Unassembled WGS sequence"/>
</dbReference>
<organism evidence="6 7">
    <name type="scientific">Penicillium daleae</name>
    <dbReference type="NCBI Taxonomy" id="63821"/>
    <lineage>
        <taxon>Eukaryota</taxon>
        <taxon>Fungi</taxon>
        <taxon>Dikarya</taxon>
        <taxon>Ascomycota</taxon>
        <taxon>Pezizomycotina</taxon>
        <taxon>Eurotiomycetes</taxon>
        <taxon>Eurotiomycetidae</taxon>
        <taxon>Eurotiales</taxon>
        <taxon>Aspergillaceae</taxon>
        <taxon>Penicillium</taxon>
    </lineage>
</organism>
<dbReference type="PROSITE" id="PS50088">
    <property type="entry name" value="ANK_REPEAT"/>
    <property type="match status" value="2"/>
</dbReference>
<keyword evidence="2" id="KW-0040">ANK repeat</keyword>
<evidence type="ECO:0000259" key="5">
    <source>
        <dbReference type="Pfam" id="PF24883"/>
    </source>
</evidence>
<gene>
    <name evidence="6" type="ORF">N7458_003801</name>
</gene>
<sequence>MLIRDNGLSKVFPRGAVEGNSGTNPLVNIVFVHGLRGHPRRTWEYKQTTVNEVGNKKTDASKVPWLHRALISPPQPQPIDAELDKSPKLESSHNDGLASSHIFWPADELPEVVPQANIFTYGYNANVIEGVFCSNNRNSILHHGNDLMVKLERSLENDSSNDRLLSELQIDSQILDLVQDDFLRVLQNFDISIHSFQESRGLSGIKGFSGKVVDDISSKLGYTLETTETIDANHMEMVLIGSGDISAVLKGYVRDIEKRKDHMPPALIPAVPYDYVHKFRVFNYQDVLSRVPERHPDTCTWLTNNPSFVQWKDSVHHKFFWLHGYPGQGKSVLARYTLDMLREASCSPLDKQDKARPLVCYFFCSDDDQRTKCTTNLLASLIHQLLYEDPGLGRKLKEKYPKIEPGYLESMWQLWDSFSLVLSAVGTRPLYIVIDALDHLNRTEWGLFLRGIQREIQSERQSVKMFLTSRTEPELERTLLSWNILHVSLDDSLEKEGDCALFLREVVHEYALAHSFESRITETVLKEIMFRAKGSFLWASLAWANFQDGIGSWTKDLLYQKLDKLQQLPRKMESLYYRLLCAVDERQHEELLHVLQWIVAARRPLRIDELSVAIALAERPCSYEAIDVRFSLSEFLRRACPHLIRVDDHEYITLVHHSFKAFLLDVRHISLDKEKRHNKFHIDLDQVNIQLARDSYEYLSGKYPFLAYGSRFWVSHIGESDDLQFYQFFKRVLIRPQNYLALCCFTIYLSSFEGPPLFLAMRHGLYGLMKNLVDDGHDINALKDGKPLLHYYKTFEQTMLLLHLGADPNSRDSYKQTILLRRLRNSCQLLVEADSDAGSQAGSDLEDAESCNHLASPRNSCQPLVEADSDAGSQASSDSEDAESCNHLASLQEALSFTGLDFNASDQWGLTSLHAVVALDCLHAEKLLEKLMTRQDLKLNPQDELGRTPLTLAIHWGKENMTRVLLNIPEVNIEIAQIRGENPLINAARQGWTEIVISLLHRLDRIGRFSDSNGRNILHWAIIVGMIDAFELALKKSPDLSAVPDRQGMTPLHYASQENEYRATEMLLSYGTSPTDKASCGRTPLHLAAANGHTRIVKALVAHLPVPSAVNERDSMGWTALHHAVVSGNDVLVSYIVSLPSVDVTKVDRHGRPAVAFAASFAPLSILSILLGARARDLNSRPGEADISCVDAFGNSLLHLAARASNESTLDFLLRRIPHVGNQPNKWGRASISPD</sequence>
<protein>
    <recommendedName>
        <fullName evidence="8">NACHT domain-containing protein</fullName>
    </recommendedName>
</protein>
<feature type="region of interest" description="Disordered" evidence="3">
    <location>
        <begin position="862"/>
        <end position="883"/>
    </location>
</feature>
<comment type="caution">
    <text evidence="6">The sequence shown here is derived from an EMBL/GenBank/DDBJ whole genome shotgun (WGS) entry which is preliminary data.</text>
</comment>
<feature type="repeat" description="ANK" evidence="2">
    <location>
        <begin position="1047"/>
        <end position="1079"/>
    </location>
</feature>
<dbReference type="PANTHER" id="PTHR10039">
    <property type="entry name" value="AMELOGENIN"/>
    <property type="match status" value="1"/>
</dbReference>
<dbReference type="AlphaFoldDB" id="A0AAD6CBA2"/>
<evidence type="ECO:0000256" key="1">
    <source>
        <dbReference type="ARBA" id="ARBA00022737"/>
    </source>
</evidence>
<reference evidence="6" key="2">
    <citation type="journal article" date="2023" name="IMA Fungus">
        <title>Comparative genomic study of the Penicillium genus elucidates a diverse pangenome and 15 lateral gene transfer events.</title>
        <authorList>
            <person name="Petersen C."/>
            <person name="Sorensen T."/>
            <person name="Nielsen M.R."/>
            <person name="Sondergaard T.E."/>
            <person name="Sorensen J.L."/>
            <person name="Fitzpatrick D.A."/>
            <person name="Frisvad J.C."/>
            <person name="Nielsen K.L."/>
        </authorList>
    </citation>
    <scope>NUCLEOTIDE SEQUENCE</scope>
    <source>
        <strain evidence="6">IBT 16125</strain>
    </source>
</reference>
<keyword evidence="1" id="KW-0677">Repeat</keyword>
<proteinExistence type="predicted"/>
<feature type="repeat" description="ANK" evidence="2">
    <location>
        <begin position="1080"/>
        <end position="1112"/>
    </location>
</feature>
<evidence type="ECO:0000256" key="3">
    <source>
        <dbReference type="SAM" id="MobiDB-lite"/>
    </source>
</evidence>
<dbReference type="InterPro" id="IPR054471">
    <property type="entry name" value="GPIID_WHD"/>
</dbReference>
<name>A0AAD6CBA2_9EURO</name>
<dbReference type="PANTHER" id="PTHR10039:SF14">
    <property type="entry name" value="NACHT DOMAIN-CONTAINING PROTEIN"/>
    <property type="match status" value="1"/>
</dbReference>
<evidence type="ECO:0000313" key="6">
    <source>
        <dbReference type="EMBL" id="KAJ5455537.1"/>
    </source>
</evidence>
<evidence type="ECO:0000313" key="7">
    <source>
        <dbReference type="Proteomes" id="UP001213681"/>
    </source>
</evidence>
<dbReference type="InterPro" id="IPR036770">
    <property type="entry name" value="Ankyrin_rpt-contain_sf"/>
</dbReference>
<feature type="region of interest" description="Disordered" evidence="3">
    <location>
        <begin position="72"/>
        <end position="94"/>
    </location>
</feature>
<dbReference type="SUPFAM" id="SSF52540">
    <property type="entry name" value="P-loop containing nucleoside triphosphate hydrolases"/>
    <property type="match status" value="1"/>
</dbReference>
<reference evidence="6" key="1">
    <citation type="submission" date="2022-12" db="EMBL/GenBank/DDBJ databases">
        <authorList>
            <person name="Petersen C."/>
        </authorList>
    </citation>
    <scope>NUCLEOTIDE SEQUENCE</scope>
    <source>
        <strain evidence="6">IBT 16125</strain>
    </source>
</reference>
<feature type="domain" description="GPI inositol-deacylase winged helix" evidence="4">
    <location>
        <begin position="593"/>
        <end position="665"/>
    </location>
</feature>
<keyword evidence="7" id="KW-1185">Reference proteome</keyword>
<accession>A0AAD6CBA2</accession>
<dbReference type="EMBL" id="JAPVEA010000004">
    <property type="protein sequence ID" value="KAJ5455537.1"/>
    <property type="molecule type" value="Genomic_DNA"/>
</dbReference>
<dbReference type="RefSeq" id="XP_056767910.1">
    <property type="nucleotide sequence ID" value="XM_056907183.1"/>
</dbReference>
<dbReference type="InterPro" id="IPR056884">
    <property type="entry name" value="NPHP3-like_N"/>
</dbReference>
<dbReference type="PROSITE" id="PS50297">
    <property type="entry name" value="ANK_REP_REGION"/>
    <property type="match status" value="2"/>
</dbReference>
<dbReference type="InterPro" id="IPR027417">
    <property type="entry name" value="P-loop_NTPase"/>
</dbReference>
<evidence type="ECO:0008006" key="8">
    <source>
        <dbReference type="Google" id="ProtNLM"/>
    </source>
</evidence>
<dbReference type="Gene3D" id="3.40.50.300">
    <property type="entry name" value="P-loop containing nucleotide triphosphate hydrolases"/>
    <property type="match status" value="1"/>
</dbReference>
<evidence type="ECO:0000256" key="2">
    <source>
        <dbReference type="PROSITE-ProRule" id="PRU00023"/>
    </source>
</evidence>
<dbReference type="SUPFAM" id="SSF48403">
    <property type="entry name" value="Ankyrin repeat"/>
    <property type="match status" value="2"/>
</dbReference>
<dbReference type="GeneID" id="81597426"/>
<feature type="domain" description="Nephrocystin 3-like N-terminal" evidence="5">
    <location>
        <begin position="297"/>
        <end position="470"/>
    </location>
</feature>
<dbReference type="Pfam" id="PF13637">
    <property type="entry name" value="Ank_4"/>
    <property type="match status" value="1"/>
</dbReference>
<dbReference type="SMART" id="SM00248">
    <property type="entry name" value="ANK"/>
    <property type="match status" value="9"/>
</dbReference>